<dbReference type="EMBL" id="JABFAB010000012">
    <property type="protein sequence ID" value="MBA0665636.1"/>
    <property type="molecule type" value="Genomic_DNA"/>
</dbReference>
<organism evidence="2 3">
    <name type="scientific">Gossypium klotzschianum</name>
    <dbReference type="NCBI Taxonomy" id="34286"/>
    <lineage>
        <taxon>Eukaryota</taxon>
        <taxon>Viridiplantae</taxon>
        <taxon>Streptophyta</taxon>
        <taxon>Embryophyta</taxon>
        <taxon>Tracheophyta</taxon>
        <taxon>Spermatophyta</taxon>
        <taxon>Magnoliopsida</taxon>
        <taxon>eudicotyledons</taxon>
        <taxon>Gunneridae</taxon>
        <taxon>Pentapetalae</taxon>
        <taxon>rosids</taxon>
        <taxon>malvids</taxon>
        <taxon>Malvales</taxon>
        <taxon>Malvaceae</taxon>
        <taxon>Malvoideae</taxon>
        <taxon>Gossypium</taxon>
    </lineage>
</organism>
<dbReference type="OrthoDB" id="204980at2759"/>
<accession>A0A7J8VS55</accession>
<gene>
    <name evidence="2" type="ORF">Goklo_002123</name>
</gene>
<dbReference type="CDD" id="cd11326">
    <property type="entry name" value="AmyAc_Glg_debranch"/>
    <property type="match status" value="1"/>
</dbReference>
<dbReference type="Gene3D" id="3.20.20.80">
    <property type="entry name" value="Glycosidases"/>
    <property type="match status" value="1"/>
</dbReference>
<dbReference type="Pfam" id="PF21156">
    <property type="entry name" value="ISOA1-3_C"/>
    <property type="match status" value="2"/>
</dbReference>
<dbReference type="Proteomes" id="UP000593573">
    <property type="component" value="Unassembled WGS sequence"/>
</dbReference>
<dbReference type="SMART" id="SM00642">
    <property type="entry name" value="Aamy"/>
    <property type="match status" value="1"/>
</dbReference>
<evidence type="ECO:0000313" key="3">
    <source>
        <dbReference type="Proteomes" id="UP000593573"/>
    </source>
</evidence>
<dbReference type="InterPro" id="IPR006047">
    <property type="entry name" value="GH13_cat_dom"/>
</dbReference>
<dbReference type="SUPFAM" id="SSF51445">
    <property type="entry name" value="(Trans)glycosidases"/>
    <property type="match status" value="1"/>
</dbReference>
<dbReference type="Gene3D" id="2.60.40.1180">
    <property type="entry name" value="Golgi alpha-mannosidase II"/>
    <property type="match status" value="1"/>
</dbReference>
<feature type="domain" description="Glycosyl hydrolase family 13 catalytic" evidence="1">
    <location>
        <begin position="11"/>
        <end position="360"/>
    </location>
</feature>
<name>A0A7J8VS55_9ROSI</name>
<dbReference type="InterPro" id="IPR048650">
    <property type="entry name" value="ISOA1-3-like_C"/>
</dbReference>
<keyword evidence="3" id="KW-1185">Reference proteome</keyword>
<reference evidence="2 3" key="1">
    <citation type="journal article" date="2019" name="Genome Biol. Evol.">
        <title>Insights into the evolution of the New World diploid cottons (Gossypium, subgenus Houzingenia) based on genome sequencing.</title>
        <authorList>
            <person name="Grover C.E."/>
            <person name="Arick M.A. 2nd"/>
            <person name="Thrash A."/>
            <person name="Conover J.L."/>
            <person name="Sanders W.S."/>
            <person name="Peterson D.G."/>
            <person name="Frelichowski J.E."/>
            <person name="Scheffler J.A."/>
            <person name="Scheffler B.E."/>
            <person name="Wendel J.F."/>
        </authorList>
    </citation>
    <scope>NUCLEOTIDE SEQUENCE [LARGE SCALE GENOMIC DNA]</scope>
    <source>
        <strain evidence="2">57</strain>
        <tissue evidence="2">Leaf</tissue>
    </source>
</reference>
<comment type="caution">
    <text evidence="2">The sequence shown here is derived from an EMBL/GenBank/DDBJ whole genome shotgun (WGS) entry which is preliminary data.</text>
</comment>
<dbReference type="AlphaFoldDB" id="A0A7J8VS55"/>
<dbReference type="InterPro" id="IPR013780">
    <property type="entry name" value="Glyco_hydro_b"/>
</dbReference>
<dbReference type="SUPFAM" id="SSF51011">
    <property type="entry name" value="Glycosyl hydrolase domain"/>
    <property type="match status" value="1"/>
</dbReference>
<evidence type="ECO:0000259" key="1">
    <source>
        <dbReference type="SMART" id="SM00642"/>
    </source>
</evidence>
<protein>
    <recommendedName>
        <fullName evidence="1">Glycosyl hydrolase family 13 catalytic domain-containing protein</fullName>
    </recommendedName>
</protein>
<proteinExistence type="predicted"/>
<dbReference type="InterPro" id="IPR017853">
    <property type="entry name" value="GH"/>
</dbReference>
<dbReference type="GO" id="GO:0005975">
    <property type="term" value="P:carbohydrate metabolic process"/>
    <property type="evidence" value="ECO:0007669"/>
    <property type="project" value="InterPro"/>
</dbReference>
<dbReference type="PANTHER" id="PTHR43002">
    <property type="entry name" value="GLYCOGEN DEBRANCHING ENZYME"/>
    <property type="match status" value="1"/>
</dbReference>
<sequence>MSNLKFHVCNFLSYLHISTFLSRLNFWGYSTINYFSPMIRYSSSGIRSCGRDAINEFKYLVKEAHKRGIEVIMDVVFNHTAEGNEKGLSVSFRGVDNCVYYMLAPKGEYYNYSGCGNTFNCNHPVVRQFILDCLRYWVAEMHVDGFRFDLASIMTRSSSLWDSVNVYGDPLEGDLITTGTPLSNPPLIDMMSSDPVLHGVKLIAEAWDAGGLYQVGRFPHWGVWSEWNGKYRDIVRQFIKGTDGLSGAFAECLCGSPNLYQKGGGKPWNSVNFICAHDGFTLADLVTYNNKHNLANGEDNNDGESHNYSWNCGQEGEFASISVKKLRKRQMRNFFLCLMVSQINYFRWDKKEESSSDLFRFFCLMTMFRRECESLGLNDFPTAERLQWHGHTPGKPDWSDTSRFVAFTLVIEKSLFTCIHNPFCSSNFHCSTLTGLSFASTQIDSVKGEIYVAFNTSHLPVTITLPDRPGYRWEPLVDTSKPAPFDFLSNEVPERDLAIKQYAHFLDANLYPMLSYSSIVLLLSPDENA</sequence>
<evidence type="ECO:0000313" key="2">
    <source>
        <dbReference type="EMBL" id="MBA0665636.1"/>
    </source>
</evidence>